<dbReference type="InterPro" id="IPR038770">
    <property type="entry name" value="Na+/solute_symporter_sf"/>
</dbReference>
<comment type="caution">
    <text evidence="8">The sequence shown here is derived from an EMBL/GenBank/DDBJ whole genome shotgun (WGS) entry which is preliminary data.</text>
</comment>
<keyword evidence="9" id="KW-1185">Reference proteome</keyword>
<keyword evidence="4" id="KW-0813">Transport</keyword>
<dbReference type="Proteomes" id="UP001208570">
    <property type="component" value="Unassembled WGS sequence"/>
</dbReference>
<accession>A0AAD9JJW2</accession>
<evidence type="ECO:0000313" key="8">
    <source>
        <dbReference type="EMBL" id="KAK2153555.1"/>
    </source>
</evidence>
<evidence type="ECO:0000256" key="3">
    <source>
        <dbReference type="ARBA" id="ARBA00022692"/>
    </source>
</evidence>
<proteinExistence type="inferred from homology"/>
<organism evidence="8 9">
    <name type="scientific">Paralvinella palmiformis</name>
    <dbReference type="NCBI Taxonomy" id="53620"/>
    <lineage>
        <taxon>Eukaryota</taxon>
        <taxon>Metazoa</taxon>
        <taxon>Spiralia</taxon>
        <taxon>Lophotrochozoa</taxon>
        <taxon>Annelida</taxon>
        <taxon>Polychaeta</taxon>
        <taxon>Sedentaria</taxon>
        <taxon>Canalipalpata</taxon>
        <taxon>Terebellida</taxon>
        <taxon>Terebelliformia</taxon>
        <taxon>Alvinellidae</taxon>
        <taxon>Paralvinella</taxon>
    </lineage>
</organism>
<feature type="transmembrane region" description="Helical" evidence="7">
    <location>
        <begin position="114"/>
        <end position="139"/>
    </location>
</feature>
<comment type="subcellular location">
    <subcellularLocation>
        <location evidence="1">Membrane</location>
        <topology evidence="1">Multi-pass membrane protein</topology>
    </subcellularLocation>
</comment>
<sequence>MTGAIPSGFQDLAGGELIGQGVNYSNEWPGNQWWLLGTYELVIERPINSIESWLDYTVMALTAINLIAIGGQIDGDEALYLIKKPTVLSVALFSRFGVMPAIGLGLVELLQSSHVVFMAVLSMLCSPHEGASCLLALLADNDLTLTVTITCVINFAAVALLPLWTIVYESRIYHGPGQARIPFREMFLVFAYILAFVIIGFFLERRCPKLYAKYWTYLPTFTIATILFILAVETYKSSFIFQLVTAKMFLLSAILALAGYLFGAAVAFVARQPLSRILVLSLETGCRTTYITCLLLTGTFRCPECDTARTTPVLGSLLSLTPGLVAVLIYRIYSRYKGRKYLDTATTSATSKDFSDGDEITELKETSM</sequence>
<keyword evidence="5 7" id="KW-1133">Transmembrane helix</keyword>
<comment type="similarity">
    <text evidence="2">Belongs to the bile acid:sodium symporter (BASS) (TC 2.A.28) family.</text>
</comment>
<name>A0AAD9JJW2_9ANNE</name>
<feature type="transmembrane region" description="Helical" evidence="7">
    <location>
        <begin position="145"/>
        <end position="166"/>
    </location>
</feature>
<reference evidence="8" key="1">
    <citation type="journal article" date="2023" name="Mol. Biol. Evol.">
        <title>Third-Generation Sequencing Reveals the Adaptive Role of the Epigenome in Three Deep-Sea Polychaetes.</title>
        <authorList>
            <person name="Perez M."/>
            <person name="Aroh O."/>
            <person name="Sun Y."/>
            <person name="Lan Y."/>
            <person name="Juniper S.K."/>
            <person name="Young C.R."/>
            <person name="Angers B."/>
            <person name="Qian P.Y."/>
        </authorList>
    </citation>
    <scope>NUCLEOTIDE SEQUENCE</scope>
    <source>
        <strain evidence="8">P08H-3</strain>
    </source>
</reference>
<feature type="transmembrane region" description="Helical" evidence="7">
    <location>
        <begin position="313"/>
        <end position="333"/>
    </location>
</feature>
<evidence type="ECO:0000256" key="2">
    <source>
        <dbReference type="ARBA" id="ARBA00006528"/>
    </source>
</evidence>
<dbReference type="Pfam" id="PF01758">
    <property type="entry name" value="SBF"/>
    <property type="match status" value="1"/>
</dbReference>
<dbReference type="EMBL" id="JAODUP010000293">
    <property type="protein sequence ID" value="KAK2153555.1"/>
    <property type="molecule type" value="Genomic_DNA"/>
</dbReference>
<dbReference type="InterPro" id="IPR004710">
    <property type="entry name" value="Bilac:Na_transpt"/>
</dbReference>
<keyword evidence="4" id="KW-0769">Symport</keyword>
<protein>
    <submittedName>
        <fullName evidence="8">Uncharacterized protein</fullName>
    </submittedName>
</protein>
<dbReference type="AlphaFoldDB" id="A0AAD9JJW2"/>
<dbReference type="InterPro" id="IPR002657">
    <property type="entry name" value="BilAc:Na_symport/Acr3"/>
</dbReference>
<dbReference type="PANTHER" id="PTHR10361:SF28">
    <property type="entry name" value="P3 PROTEIN-RELATED"/>
    <property type="match status" value="1"/>
</dbReference>
<evidence type="ECO:0000256" key="7">
    <source>
        <dbReference type="SAM" id="Phobius"/>
    </source>
</evidence>
<dbReference type="GO" id="GO:0015293">
    <property type="term" value="F:symporter activity"/>
    <property type="evidence" value="ECO:0007669"/>
    <property type="project" value="UniProtKB-KW"/>
</dbReference>
<dbReference type="PANTHER" id="PTHR10361">
    <property type="entry name" value="SODIUM-BILE ACID COTRANSPORTER"/>
    <property type="match status" value="1"/>
</dbReference>
<evidence type="ECO:0000313" key="9">
    <source>
        <dbReference type="Proteomes" id="UP001208570"/>
    </source>
</evidence>
<evidence type="ECO:0000256" key="6">
    <source>
        <dbReference type="ARBA" id="ARBA00023136"/>
    </source>
</evidence>
<evidence type="ECO:0000256" key="4">
    <source>
        <dbReference type="ARBA" id="ARBA00022847"/>
    </source>
</evidence>
<feature type="transmembrane region" description="Helical" evidence="7">
    <location>
        <begin position="186"/>
        <end position="203"/>
    </location>
</feature>
<keyword evidence="3 7" id="KW-0812">Transmembrane</keyword>
<feature type="transmembrane region" description="Helical" evidence="7">
    <location>
        <begin position="215"/>
        <end position="236"/>
    </location>
</feature>
<keyword evidence="6 7" id="KW-0472">Membrane</keyword>
<evidence type="ECO:0000256" key="5">
    <source>
        <dbReference type="ARBA" id="ARBA00022989"/>
    </source>
</evidence>
<dbReference type="Gene3D" id="1.20.1530.20">
    <property type="match status" value="1"/>
</dbReference>
<evidence type="ECO:0000256" key="1">
    <source>
        <dbReference type="ARBA" id="ARBA00004141"/>
    </source>
</evidence>
<dbReference type="GO" id="GO:0016020">
    <property type="term" value="C:membrane"/>
    <property type="evidence" value="ECO:0007669"/>
    <property type="project" value="UniProtKB-SubCell"/>
</dbReference>
<feature type="transmembrane region" description="Helical" evidence="7">
    <location>
        <begin position="85"/>
        <end position="107"/>
    </location>
</feature>
<feature type="transmembrane region" description="Helical" evidence="7">
    <location>
        <begin position="248"/>
        <end position="270"/>
    </location>
</feature>
<gene>
    <name evidence="8" type="ORF">LSH36_293g03043</name>
</gene>